<keyword evidence="2" id="KW-1185">Reference proteome</keyword>
<dbReference type="AlphaFoldDB" id="A0A4T0WWZ5"/>
<name>A0A4T0WWZ5_9ASCO</name>
<organism evidence="1 2">
    <name type="scientific">Pichia inconspicua</name>
    <dbReference type="NCBI Taxonomy" id="52247"/>
    <lineage>
        <taxon>Eukaryota</taxon>
        <taxon>Fungi</taxon>
        <taxon>Dikarya</taxon>
        <taxon>Ascomycota</taxon>
        <taxon>Saccharomycotina</taxon>
        <taxon>Pichiomycetes</taxon>
        <taxon>Pichiales</taxon>
        <taxon>Pichiaceae</taxon>
        <taxon>Pichia</taxon>
    </lineage>
</organism>
<evidence type="ECO:0000313" key="2">
    <source>
        <dbReference type="Proteomes" id="UP000307173"/>
    </source>
</evidence>
<reference evidence="1 2" key="1">
    <citation type="journal article" date="2019" name="Front. Genet.">
        <title>Whole-Genome Sequencing of the Opportunistic Yeast Pathogen Candida inconspicua Uncovers Its Hybrid Origin.</title>
        <authorList>
            <person name="Mixao V."/>
            <person name="Hansen A.P."/>
            <person name="Saus E."/>
            <person name="Boekhout T."/>
            <person name="Lass-Florl C."/>
            <person name="Gabaldon T."/>
        </authorList>
    </citation>
    <scope>NUCLEOTIDE SEQUENCE [LARGE SCALE GENOMIC DNA]</scope>
    <source>
        <strain evidence="1 2">CBS 180</strain>
    </source>
</reference>
<dbReference type="OrthoDB" id="3998268at2759"/>
<dbReference type="EMBL" id="SELW01000641">
    <property type="protein sequence ID" value="TID16711.1"/>
    <property type="molecule type" value="Genomic_DNA"/>
</dbReference>
<comment type="caution">
    <text evidence="1">The sequence shown here is derived from an EMBL/GenBank/DDBJ whole genome shotgun (WGS) entry which is preliminary data.</text>
</comment>
<gene>
    <name evidence="1" type="ORF">CANINC_004163</name>
</gene>
<accession>A0A4T0WWZ5</accession>
<dbReference type="STRING" id="52247.A0A4T0WWZ5"/>
<proteinExistence type="predicted"/>
<evidence type="ECO:0000313" key="1">
    <source>
        <dbReference type="EMBL" id="TID16711.1"/>
    </source>
</evidence>
<protein>
    <submittedName>
        <fullName evidence="1">Uncharacterized protein</fullName>
    </submittedName>
</protein>
<sequence>MQFWFDPFTSKHGLPIINNNVTAIEKIASTALSLFGTAQFLEAHLSLYANFQRKDLKTLAIVILQRQLYLLYRWSLIRYLVSHRVKRSLIKKKWFSVSPDCFIPDEADIELYIKQPKFLWRFSSNNYAYMCEIFSPSPSSSNLKYDLQTYEKDSSFIVPYLEKSNNFFVKKTLLRLFQTNSSSSSIEYHDKINKIEALNTFEYFKFNLNNYETTEIFYSDDFYLHQMDPYTTYNEFFLVLLTGECKRYKGGLLRSYQLKRKIKNAKETGEYSASHYRKSYKSSFEGTLPTSTVSVQSNNSNKSHAVIQSKETPPDLNLISNNSDLNAQAQIEARQTYLNSQLAKQNNSNGNSIRSGPETILSYRFSYKTDRPNETLSSVAGKTASRRENSLNYLSLSQSIDLISLSPLKAIENINTLVYENKASIRIKNPLFVNTDWVSDALYSINNHPYTFYRLANELFGPLCDANYFKSINKQGFSERSGWKMPCSTLGQQWIMSRYLECLPKYSWMFTHSFRIFQSDPLYQKEIKSINGTILLKRITSTMKNHKEFNNIFDSFNGLINKKTFNAIVKTAIHEYLQTVKNNEKMINIRPLNIKDLFSDELLVKDVNKSTIKRFKPKKIIIADKFIKSEQFQFPHCKHFDEKRLSAASEITFDLTPYFEKIDLSSFLCEKYTEIYLDIKEYTKVHEEVCEMLEERFEKYYDELVDSIKMYEQYRLFNYSNDKTILEQICIDVESDSIAFTPKVIPFKETVFIDSKDFRQYISEYLCYYFIKHEPQKMCYPSQYIESRNEIQMKSIDHGKFIFLVARDRYLSEIFTAFKYIQHESTCEIEFDTWEFEESTLKLAQKLLSSNSSSSCL</sequence>
<dbReference type="Proteomes" id="UP000307173">
    <property type="component" value="Unassembled WGS sequence"/>
</dbReference>